<organism evidence="1 2">
    <name type="scientific">Tagetes erecta</name>
    <name type="common">African marigold</name>
    <dbReference type="NCBI Taxonomy" id="13708"/>
    <lineage>
        <taxon>Eukaryota</taxon>
        <taxon>Viridiplantae</taxon>
        <taxon>Streptophyta</taxon>
        <taxon>Embryophyta</taxon>
        <taxon>Tracheophyta</taxon>
        <taxon>Spermatophyta</taxon>
        <taxon>Magnoliopsida</taxon>
        <taxon>eudicotyledons</taxon>
        <taxon>Gunneridae</taxon>
        <taxon>Pentapetalae</taxon>
        <taxon>asterids</taxon>
        <taxon>campanulids</taxon>
        <taxon>Asterales</taxon>
        <taxon>Asteraceae</taxon>
        <taxon>Asteroideae</taxon>
        <taxon>Heliantheae alliance</taxon>
        <taxon>Tageteae</taxon>
        <taxon>Tagetes</taxon>
    </lineage>
</organism>
<reference evidence="1" key="1">
    <citation type="journal article" date="2023" name="bioRxiv">
        <title>Improved chromosome-level genome assembly for marigold (Tagetes erecta).</title>
        <authorList>
            <person name="Jiang F."/>
            <person name="Yuan L."/>
            <person name="Wang S."/>
            <person name="Wang H."/>
            <person name="Xu D."/>
            <person name="Wang A."/>
            <person name="Fan W."/>
        </authorList>
    </citation>
    <scope>NUCLEOTIDE SEQUENCE</scope>
    <source>
        <strain evidence="1">WSJ</strain>
        <tissue evidence="1">Leaf</tissue>
    </source>
</reference>
<comment type="caution">
    <text evidence="1">The sequence shown here is derived from an EMBL/GenBank/DDBJ whole genome shotgun (WGS) entry which is preliminary data.</text>
</comment>
<name>A0AAD8KEQ6_TARER</name>
<sequence length="814" mass="90471">MQILGCNALVSFINNQVDSAYMINLEGLIPKLCQLAEEVGDGERVLRLRSAGLEVLASLVRFLGEQPHVSMDFENIISVTLENYSEAHENAPSFPDLNKTSDPVNPKDTPLVDAHKNPFYWARVCLHNMARSATGVANVRRVLEPIFHKFDTDKLWVPEKGLAFSVLKYLLTVLEESDDRSHLLLPILVKHLDNKNVTKQPVLQLQIVNVVTQLSGHVKQHASVTIVGAISDLIKHLRKCLQRPSESSIPREGSDTLYIDLQSGLENCISNLSCKVGDIGPILDTMAIVLENIPTSVALARANISAIYRTAQVISSIPNKTYFRKVFPDALFHHLLLAMSHPDQETRVLAHRVFSIVLIPSQTWSIQDLIPSQAGFPTNLTQKVADGSNKSILETIDEDTMEKESDNIENHMKHATKSLSCGRNDTSTCNMNTNTASSSMRLSGHQVNLVLSSIWIQATSMDNSPENFEAMGHTYTLALSFVLSKNPNHVGLLRFFQLAFSLRTISLNQQGDLQASRKRSMFMLASYMIIVYAKACHLPELISMVISTWKEETVDPYLVLDGDIRLQAICTKPGDKNCYGSQAEEASAMKSLASIESNDQQLKDILSTHLVSRLGESSEEDVSNMKAQLSQWFMPDDEYPMGVPLFTEIPQSFSKMDIKAYDEVNADSANEDPFGSQSIPKAPLAINSLDIISVSQLLESVAETAHHVESMPDSSITLTFDEIKHQCEALVTEKQKKMSVLQSFKDQQEAMAIISTGEYEKPSPVISNNKLELTEAEAESSNQIVSCLKEYGQQESFRLPAVSPYDKFLKPTRC</sequence>
<evidence type="ECO:0000313" key="2">
    <source>
        <dbReference type="Proteomes" id="UP001229421"/>
    </source>
</evidence>
<protein>
    <recommendedName>
        <fullName evidence="3">ARM repeat superfamily protein</fullName>
    </recommendedName>
</protein>
<dbReference type="InterPro" id="IPR055296">
    <property type="entry name" value="SRL2-like"/>
</dbReference>
<proteinExistence type="predicted"/>
<evidence type="ECO:0008006" key="3">
    <source>
        <dbReference type="Google" id="ProtNLM"/>
    </source>
</evidence>
<keyword evidence="2" id="KW-1185">Reference proteome</keyword>
<gene>
    <name evidence="1" type="ORF">QVD17_24032</name>
</gene>
<dbReference type="Proteomes" id="UP001229421">
    <property type="component" value="Unassembled WGS sequence"/>
</dbReference>
<dbReference type="AlphaFoldDB" id="A0AAD8KEQ6"/>
<dbReference type="PANTHER" id="PTHR46087:SF13">
    <property type="entry name" value="ARM REPEAT SUPERFAMILY PROTEIN"/>
    <property type="match status" value="1"/>
</dbReference>
<evidence type="ECO:0000313" key="1">
    <source>
        <dbReference type="EMBL" id="KAK1421580.1"/>
    </source>
</evidence>
<dbReference type="EMBL" id="JAUHHV010000006">
    <property type="protein sequence ID" value="KAK1421580.1"/>
    <property type="molecule type" value="Genomic_DNA"/>
</dbReference>
<dbReference type="InterPro" id="IPR016024">
    <property type="entry name" value="ARM-type_fold"/>
</dbReference>
<dbReference type="PANTHER" id="PTHR46087">
    <property type="entry name" value="PUTATIVE, EXPRESSED-RELATED"/>
    <property type="match status" value="1"/>
</dbReference>
<accession>A0AAD8KEQ6</accession>
<dbReference type="SUPFAM" id="SSF48371">
    <property type="entry name" value="ARM repeat"/>
    <property type="match status" value="1"/>
</dbReference>